<evidence type="ECO:0000313" key="3">
    <source>
        <dbReference type="EMBL" id="GGZ32993.1"/>
    </source>
</evidence>
<feature type="domain" description="DUF6545" evidence="2">
    <location>
        <begin position="246"/>
        <end position="375"/>
    </location>
</feature>
<feature type="transmembrane region" description="Helical" evidence="1">
    <location>
        <begin position="70"/>
        <end position="90"/>
    </location>
</feature>
<reference evidence="3" key="2">
    <citation type="submission" date="2020-09" db="EMBL/GenBank/DDBJ databases">
        <authorList>
            <person name="Sun Q."/>
            <person name="Ohkuma M."/>
        </authorList>
    </citation>
    <scope>NUCLEOTIDE SEQUENCE</scope>
    <source>
        <strain evidence="3">JCM 4988</strain>
    </source>
</reference>
<name>A0A918UT33_9ACTN</name>
<evidence type="ECO:0000256" key="1">
    <source>
        <dbReference type="SAM" id="Phobius"/>
    </source>
</evidence>
<comment type="caution">
    <text evidence="3">The sequence shown here is derived from an EMBL/GenBank/DDBJ whole genome shotgun (WGS) entry which is preliminary data.</text>
</comment>
<feature type="transmembrane region" description="Helical" evidence="1">
    <location>
        <begin position="102"/>
        <end position="122"/>
    </location>
</feature>
<sequence>MGELGMIIPAGLLFGAFLLKLPALCRNRQDILLGAVCGLLLMASLVFLLAAVPTIAAINRVTGVANVAAPVVYSVLTAFSGACLVLIIIWRGGTTESTRRTSRICVVSYGAVIIALILLFLVGEAPEERLRDFDTHYARTPFIREMIVLYLLAHTAAAVVTAALCWHWSRRVTGELRAGLVLIFIGYLLNLGFDGTKLVAVAARWAGRDWDWLSTQAAPPLAALAAPLIGGGFVLPLVTQRLGIGWRTAVRYRRLGPLASRLTGAAGGGAPGVTIGPWASLELRLIRREAAIHDGIISLRPYFDGTVRDEVHARALALGHSSEEAEILADAAMIAAAGLAHEADPGRTVLAGDGRCVQPSTRADDLVRMSLALRSSPLVHEASRRAALSDV</sequence>
<keyword evidence="1" id="KW-0812">Transmembrane</keyword>
<dbReference type="NCBIfam" id="NF042915">
    <property type="entry name" value="MAB_1171c_fam"/>
    <property type="match status" value="1"/>
</dbReference>
<keyword evidence="4" id="KW-1185">Reference proteome</keyword>
<feature type="transmembrane region" description="Helical" evidence="1">
    <location>
        <begin position="178"/>
        <end position="205"/>
    </location>
</feature>
<organism evidence="3 4">
    <name type="scientific">Streptomyces inusitatus</name>
    <dbReference type="NCBI Taxonomy" id="68221"/>
    <lineage>
        <taxon>Bacteria</taxon>
        <taxon>Bacillati</taxon>
        <taxon>Actinomycetota</taxon>
        <taxon>Actinomycetes</taxon>
        <taxon>Kitasatosporales</taxon>
        <taxon>Streptomycetaceae</taxon>
        <taxon>Streptomyces</taxon>
    </lineage>
</organism>
<feature type="transmembrane region" description="Helical" evidence="1">
    <location>
        <begin position="217"/>
        <end position="238"/>
    </location>
</feature>
<dbReference type="InterPro" id="IPR046675">
    <property type="entry name" value="DUF6545"/>
</dbReference>
<dbReference type="AlphaFoldDB" id="A0A918UT33"/>
<feature type="transmembrane region" description="Helical" evidence="1">
    <location>
        <begin position="31"/>
        <end position="58"/>
    </location>
</feature>
<keyword evidence="1" id="KW-0472">Membrane</keyword>
<dbReference type="Proteomes" id="UP000630936">
    <property type="component" value="Unassembled WGS sequence"/>
</dbReference>
<dbReference type="Pfam" id="PF20182">
    <property type="entry name" value="DUF6545"/>
    <property type="match status" value="1"/>
</dbReference>
<feature type="transmembrane region" description="Helical" evidence="1">
    <location>
        <begin position="6"/>
        <end position="24"/>
    </location>
</feature>
<accession>A0A918UT33</accession>
<keyword evidence="1" id="KW-1133">Transmembrane helix</keyword>
<reference evidence="3" key="1">
    <citation type="journal article" date="2014" name="Int. J. Syst. Evol. Microbiol.">
        <title>Complete genome sequence of Corynebacterium casei LMG S-19264T (=DSM 44701T), isolated from a smear-ripened cheese.</title>
        <authorList>
            <consortium name="US DOE Joint Genome Institute (JGI-PGF)"/>
            <person name="Walter F."/>
            <person name="Albersmeier A."/>
            <person name="Kalinowski J."/>
            <person name="Ruckert C."/>
        </authorList>
    </citation>
    <scope>NUCLEOTIDE SEQUENCE</scope>
    <source>
        <strain evidence="3">JCM 4988</strain>
    </source>
</reference>
<evidence type="ECO:0000313" key="4">
    <source>
        <dbReference type="Proteomes" id="UP000630936"/>
    </source>
</evidence>
<gene>
    <name evidence="3" type="ORF">GCM10010387_28880</name>
</gene>
<feature type="transmembrane region" description="Helical" evidence="1">
    <location>
        <begin position="142"/>
        <end position="166"/>
    </location>
</feature>
<proteinExistence type="predicted"/>
<protein>
    <recommendedName>
        <fullName evidence="2">DUF6545 domain-containing protein</fullName>
    </recommendedName>
</protein>
<dbReference type="EMBL" id="BMWG01000007">
    <property type="protein sequence ID" value="GGZ32993.1"/>
    <property type="molecule type" value="Genomic_DNA"/>
</dbReference>
<dbReference type="InterPro" id="IPR050039">
    <property type="entry name" value="MAB_1171c-like"/>
</dbReference>
<evidence type="ECO:0000259" key="2">
    <source>
        <dbReference type="Pfam" id="PF20182"/>
    </source>
</evidence>